<evidence type="ECO:0000313" key="1">
    <source>
        <dbReference type="EMBL" id="KAJ1361801.1"/>
    </source>
</evidence>
<organism evidence="1 2">
    <name type="scientific">Parelaphostrongylus tenuis</name>
    <name type="common">Meningeal worm</name>
    <dbReference type="NCBI Taxonomy" id="148309"/>
    <lineage>
        <taxon>Eukaryota</taxon>
        <taxon>Metazoa</taxon>
        <taxon>Ecdysozoa</taxon>
        <taxon>Nematoda</taxon>
        <taxon>Chromadorea</taxon>
        <taxon>Rhabditida</taxon>
        <taxon>Rhabditina</taxon>
        <taxon>Rhabditomorpha</taxon>
        <taxon>Strongyloidea</taxon>
        <taxon>Metastrongylidae</taxon>
        <taxon>Parelaphostrongylus</taxon>
    </lineage>
</organism>
<evidence type="ECO:0000313" key="2">
    <source>
        <dbReference type="Proteomes" id="UP001196413"/>
    </source>
</evidence>
<dbReference type="AlphaFoldDB" id="A0AAD5N6T0"/>
<dbReference type="Proteomes" id="UP001196413">
    <property type="component" value="Unassembled WGS sequence"/>
</dbReference>
<reference evidence="1" key="1">
    <citation type="submission" date="2021-06" db="EMBL/GenBank/DDBJ databases">
        <title>Parelaphostrongylus tenuis whole genome reference sequence.</title>
        <authorList>
            <person name="Garwood T.J."/>
            <person name="Larsen P.A."/>
            <person name="Fountain-Jones N.M."/>
            <person name="Garbe J.R."/>
            <person name="Macchietto M.G."/>
            <person name="Kania S.A."/>
            <person name="Gerhold R.W."/>
            <person name="Richards J.E."/>
            <person name="Wolf T.M."/>
        </authorList>
    </citation>
    <scope>NUCLEOTIDE SEQUENCE</scope>
    <source>
        <strain evidence="1">MNPRO001-30</strain>
        <tissue evidence="1">Meninges</tissue>
    </source>
</reference>
<comment type="caution">
    <text evidence="1">The sequence shown here is derived from an EMBL/GenBank/DDBJ whole genome shotgun (WGS) entry which is preliminary data.</text>
</comment>
<sequence>MTLSVPEYTELNRTRLSCRRKMSLGSTPLLLNGHRAPLHSRRTSIAEQKGAVESNFSTSVCWHHADNRNENQSQAFAEAAAKKSSAIELIMISSAMCIKQIKSIAE</sequence>
<protein>
    <submittedName>
        <fullName evidence="1">Uncharacterized protein</fullName>
    </submittedName>
</protein>
<name>A0AAD5N6T0_PARTN</name>
<keyword evidence="2" id="KW-1185">Reference proteome</keyword>
<proteinExistence type="predicted"/>
<dbReference type="EMBL" id="JAHQIW010004272">
    <property type="protein sequence ID" value="KAJ1361801.1"/>
    <property type="molecule type" value="Genomic_DNA"/>
</dbReference>
<accession>A0AAD5N6T0</accession>
<gene>
    <name evidence="1" type="ORF">KIN20_021148</name>
</gene>